<feature type="binding site" evidence="9">
    <location>
        <position position="91"/>
    </location>
    <ligand>
        <name>Mg(2+)</name>
        <dbReference type="ChEBI" id="CHEBI:18420"/>
        <label>1</label>
    </ligand>
</feature>
<dbReference type="GO" id="GO:0008441">
    <property type="term" value="F:3'(2'),5'-bisphosphate nucleotidase activity"/>
    <property type="evidence" value="ECO:0007669"/>
    <property type="project" value="UniProtKB-UniRule"/>
</dbReference>
<evidence type="ECO:0000256" key="8">
    <source>
        <dbReference type="ARBA" id="ARBA00023136"/>
    </source>
</evidence>
<feature type="binding site" evidence="9">
    <location>
        <position position="94"/>
    </location>
    <ligand>
        <name>Mg(2+)</name>
        <dbReference type="ChEBI" id="CHEBI:18420"/>
        <label>2</label>
    </ligand>
</feature>
<keyword evidence="12" id="KW-1185">Reference proteome</keyword>
<dbReference type="InterPro" id="IPR000760">
    <property type="entry name" value="Inositol_monophosphatase-like"/>
</dbReference>
<dbReference type="GO" id="GO:0046854">
    <property type="term" value="P:phosphatidylinositol phosphate biosynthetic process"/>
    <property type="evidence" value="ECO:0007669"/>
    <property type="project" value="InterPro"/>
</dbReference>
<dbReference type="NCBIfam" id="TIGR01331">
    <property type="entry name" value="bisphos_cysQ"/>
    <property type="match status" value="1"/>
</dbReference>
<dbReference type="PROSITE" id="PS00630">
    <property type="entry name" value="IMP_2"/>
    <property type="match status" value="1"/>
</dbReference>
<accession>A0A9X2P3C1</accession>
<keyword evidence="6 9" id="KW-0378">Hydrolase</keyword>
<comment type="cofactor">
    <cofactor evidence="9 10">
        <name>Mg(2+)</name>
        <dbReference type="ChEBI" id="CHEBI:18420"/>
    </cofactor>
</comment>
<dbReference type="InterPro" id="IPR020550">
    <property type="entry name" value="Inositol_monophosphatase_CS"/>
</dbReference>
<evidence type="ECO:0000256" key="2">
    <source>
        <dbReference type="ARBA" id="ARBA00005289"/>
    </source>
</evidence>
<dbReference type="GO" id="GO:0005886">
    <property type="term" value="C:plasma membrane"/>
    <property type="evidence" value="ECO:0007669"/>
    <property type="project" value="UniProtKB-SubCell"/>
</dbReference>
<keyword evidence="4" id="KW-0997">Cell inner membrane</keyword>
<dbReference type="EMBL" id="JANSUY010000006">
    <property type="protein sequence ID" value="MCR9015399.1"/>
    <property type="molecule type" value="Genomic_DNA"/>
</dbReference>
<dbReference type="HAMAP" id="MF_02095">
    <property type="entry name" value="CysQ"/>
    <property type="match status" value="1"/>
</dbReference>
<feature type="binding site" evidence="9">
    <location>
        <position position="93"/>
    </location>
    <ligand>
        <name>Mg(2+)</name>
        <dbReference type="ChEBI" id="CHEBI:18420"/>
        <label>1</label>
    </ligand>
</feature>
<evidence type="ECO:0000256" key="1">
    <source>
        <dbReference type="ARBA" id="ARBA00001625"/>
    </source>
</evidence>
<feature type="binding site" evidence="10">
    <location>
        <position position="94"/>
    </location>
    <ligand>
        <name>Mg(2+)</name>
        <dbReference type="ChEBI" id="CHEBI:18420"/>
        <label>1</label>
        <note>catalytic</note>
    </ligand>
</feature>
<feature type="binding site" evidence="9">
    <location>
        <position position="71"/>
    </location>
    <ligand>
        <name>Mg(2+)</name>
        <dbReference type="ChEBI" id="CHEBI:18420"/>
        <label>1</label>
    </ligand>
</feature>
<evidence type="ECO:0000313" key="12">
    <source>
        <dbReference type="Proteomes" id="UP001142175"/>
    </source>
</evidence>
<evidence type="ECO:0000256" key="6">
    <source>
        <dbReference type="ARBA" id="ARBA00022801"/>
    </source>
</evidence>
<feature type="binding site" evidence="10">
    <location>
        <position position="216"/>
    </location>
    <ligand>
        <name>Mg(2+)</name>
        <dbReference type="ChEBI" id="CHEBI:18420"/>
        <label>1</label>
        <note>catalytic</note>
    </ligand>
</feature>
<feature type="binding site" evidence="9">
    <location>
        <position position="71"/>
    </location>
    <ligand>
        <name>substrate</name>
    </ligand>
</feature>
<evidence type="ECO:0000256" key="9">
    <source>
        <dbReference type="HAMAP-Rule" id="MF_02095"/>
    </source>
</evidence>
<evidence type="ECO:0000256" key="7">
    <source>
        <dbReference type="ARBA" id="ARBA00022842"/>
    </source>
</evidence>
<dbReference type="InterPro" id="IPR006240">
    <property type="entry name" value="CysQ"/>
</dbReference>
<dbReference type="GO" id="GO:0000287">
    <property type="term" value="F:magnesium ion binding"/>
    <property type="evidence" value="ECO:0007669"/>
    <property type="project" value="UniProtKB-UniRule"/>
</dbReference>
<gene>
    <name evidence="9 11" type="primary">cysQ</name>
    <name evidence="11" type="ORF">NU887_10160</name>
</gene>
<feature type="binding site" evidence="10">
    <location>
        <position position="93"/>
    </location>
    <ligand>
        <name>Mg(2+)</name>
        <dbReference type="ChEBI" id="CHEBI:18420"/>
        <label>2</label>
    </ligand>
</feature>
<dbReference type="InterPro" id="IPR020583">
    <property type="entry name" value="Inositol_monoP_metal-BS"/>
</dbReference>
<comment type="catalytic activity">
    <reaction evidence="1 9">
        <text>adenosine 3',5'-bisphosphate + H2O = AMP + phosphate</text>
        <dbReference type="Rhea" id="RHEA:10040"/>
        <dbReference type="ChEBI" id="CHEBI:15377"/>
        <dbReference type="ChEBI" id="CHEBI:43474"/>
        <dbReference type="ChEBI" id="CHEBI:58343"/>
        <dbReference type="ChEBI" id="CHEBI:456215"/>
        <dbReference type="EC" id="3.1.3.7"/>
    </reaction>
</comment>
<comment type="function">
    <text evidence="9">Converts adenosine-3',5'-bisphosphate (PAP) to AMP.</text>
</comment>
<keyword evidence="3 9" id="KW-1003">Cell membrane</keyword>
<evidence type="ECO:0000256" key="5">
    <source>
        <dbReference type="ARBA" id="ARBA00022723"/>
    </source>
</evidence>
<comment type="subcellular location">
    <subcellularLocation>
        <location evidence="9">Cell membrane</location>
        <topology evidence="9">Peripheral membrane protein</topology>
        <orientation evidence="9">Cytoplasmic side</orientation>
    </subcellularLocation>
</comment>
<keyword evidence="8 9" id="KW-0472">Membrane</keyword>
<dbReference type="GO" id="GO:0050427">
    <property type="term" value="P:3'-phosphoadenosine 5'-phosphosulfate metabolic process"/>
    <property type="evidence" value="ECO:0007669"/>
    <property type="project" value="TreeGrafter"/>
</dbReference>
<evidence type="ECO:0000256" key="3">
    <source>
        <dbReference type="ARBA" id="ARBA00022475"/>
    </source>
</evidence>
<comment type="caution">
    <text evidence="11">The sequence shown here is derived from an EMBL/GenBank/DDBJ whole genome shotgun (WGS) entry which is preliminary data.</text>
</comment>
<dbReference type="Gene3D" id="3.40.190.80">
    <property type="match status" value="1"/>
</dbReference>
<reference evidence="11" key="1">
    <citation type="submission" date="2022-08" db="EMBL/GenBank/DDBJ databases">
        <authorList>
            <person name="Zhang D."/>
        </authorList>
    </citation>
    <scope>NUCLEOTIDE SEQUENCE</scope>
    <source>
        <strain evidence="11">XJ19-11</strain>
    </source>
</reference>
<keyword evidence="7 9" id="KW-0460">Magnesium</keyword>
<dbReference type="AlphaFoldDB" id="A0A9X2P3C1"/>
<evidence type="ECO:0000313" key="11">
    <source>
        <dbReference type="EMBL" id="MCR9015399.1"/>
    </source>
</evidence>
<evidence type="ECO:0000256" key="10">
    <source>
        <dbReference type="PIRSR" id="PIRSR600760-2"/>
    </source>
</evidence>
<dbReference type="InterPro" id="IPR050725">
    <property type="entry name" value="CysQ/Inositol_MonoPase"/>
</dbReference>
<proteinExistence type="inferred from homology"/>
<feature type="binding site" evidence="9">
    <location>
        <begin position="93"/>
        <end position="96"/>
    </location>
    <ligand>
        <name>substrate</name>
    </ligand>
</feature>
<dbReference type="PANTHER" id="PTHR43028">
    <property type="entry name" value="3'(2'),5'-BISPHOSPHATE NUCLEOTIDASE 1"/>
    <property type="match status" value="1"/>
</dbReference>
<dbReference type="Proteomes" id="UP001142175">
    <property type="component" value="Unassembled WGS sequence"/>
</dbReference>
<feature type="binding site" evidence="9">
    <location>
        <position position="216"/>
    </location>
    <ligand>
        <name>substrate</name>
    </ligand>
</feature>
<organism evidence="11 12">
    <name type="scientific">Aquiflexum gelatinilyticum</name>
    <dbReference type="NCBI Taxonomy" id="2961943"/>
    <lineage>
        <taxon>Bacteria</taxon>
        <taxon>Pseudomonadati</taxon>
        <taxon>Bacteroidota</taxon>
        <taxon>Cytophagia</taxon>
        <taxon>Cytophagales</taxon>
        <taxon>Cyclobacteriaceae</taxon>
        <taxon>Aquiflexum</taxon>
    </lineage>
</organism>
<feature type="binding site" evidence="9">
    <location>
        <position position="216"/>
    </location>
    <ligand>
        <name>Mg(2+)</name>
        <dbReference type="ChEBI" id="CHEBI:18420"/>
        <label>2</label>
    </ligand>
</feature>
<dbReference type="Gene3D" id="3.30.540.10">
    <property type="entry name" value="Fructose-1,6-Bisphosphatase, subunit A, domain 1"/>
    <property type="match status" value="1"/>
</dbReference>
<sequence>MDRQSIDISSLTELAKTAALKAGDKILEVYFSDEIGLVSKDDNSPLTLADQSAHFEILGHLEKTGLPVLSEEGINIPYVIRKEWDYYWLVDPLDGTKEFVKRNGEFTVNIALIHKGTPVMGVVYAPVLDWMYWGSKSVGAWKQVGNGQPFKLTEVSDHNIRTIAASKSHMNPETAEFISQYPKAEIISMGSSLKFMLVAENKAQLYPRFGPTMEWDTAAAHAIVKAMGGEVIAMKEMNSLPYNKPNLLNPDFLVRSWHSQ</sequence>
<name>A0A9X2P3C1_9BACT</name>
<protein>
    <recommendedName>
        <fullName evidence="9">3'(2'),5'-bisphosphate nucleotidase CysQ</fullName>
        <ecNumber evidence="9">3.1.3.7</ecNumber>
    </recommendedName>
    <alternativeName>
        <fullName evidence="9">3'(2'),5-bisphosphonucleoside 3'(2')-phosphohydrolase</fullName>
    </alternativeName>
    <alternativeName>
        <fullName evidence="9">3'-phosphoadenosine 5'-phosphate phosphatase</fullName>
        <shortName evidence="9">PAP phosphatase</shortName>
    </alternativeName>
</protein>
<dbReference type="Pfam" id="PF00459">
    <property type="entry name" value="Inositol_P"/>
    <property type="match status" value="1"/>
</dbReference>
<feature type="binding site" evidence="9">
    <location>
        <position position="91"/>
    </location>
    <ligand>
        <name>Mg(2+)</name>
        <dbReference type="ChEBI" id="CHEBI:18420"/>
        <label>2</label>
    </ligand>
</feature>
<feature type="binding site" evidence="10">
    <location>
        <position position="71"/>
    </location>
    <ligand>
        <name>Mg(2+)</name>
        <dbReference type="ChEBI" id="CHEBI:18420"/>
        <label>1</label>
        <note>catalytic</note>
    </ligand>
</feature>
<keyword evidence="5 9" id="KW-0479">Metal-binding</keyword>
<feature type="binding site" evidence="10">
    <location>
        <position position="91"/>
    </location>
    <ligand>
        <name>Mg(2+)</name>
        <dbReference type="ChEBI" id="CHEBI:18420"/>
        <label>1</label>
        <note>catalytic</note>
    </ligand>
</feature>
<dbReference type="PROSITE" id="PS00629">
    <property type="entry name" value="IMP_1"/>
    <property type="match status" value="1"/>
</dbReference>
<dbReference type="PANTHER" id="PTHR43028:SF5">
    <property type="entry name" value="3'(2'),5'-BISPHOSPHATE NUCLEOTIDASE 1"/>
    <property type="match status" value="1"/>
</dbReference>
<comment type="similarity">
    <text evidence="2 9">Belongs to the inositol monophosphatase superfamily. CysQ family.</text>
</comment>
<dbReference type="EC" id="3.1.3.7" evidence="9"/>
<dbReference type="SUPFAM" id="SSF56655">
    <property type="entry name" value="Carbohydrate phosphatase"/>
    <property type="match status" value="1"/>
</dbReference>
<evidence type="ECO:0000256" key="4">
    <source>
        <dbReference type="ARBA" id="ARBA00022519"/>
    </source>
</evidence>
<dbReference type="CDD" id="cd01638">
    <property type="entry name" value="CysQ"/>
    <property type="match status" value="1"/>
</dbReference>
<dbReference type="GO" id="GO:0000103">
    <property type="term" value="P:sulfate assimilation"/>
    <property type="evidence" value="ECO:0007669"/>
    <property type="project" value="TreeGrafter"/>
</dbReference>